<name>A0A1I7UJE1_9PELO</name>
<dbReference type="Proteomes" id="UP000095282">
    <property type="component" value="Unplaced"/>
</dbReference>
<reference evidence="3" key="1">
    <citation type="submission" date="2016-11" db="UniProtKB">
        <authorList>
            <consortium name="WormBaseParasite"/>
        </authorList>
    </citation>
    <scope>IDENTIFICATION</scope>
</reference>
<feature type="compositionally biased region" description="Basic and acidic residues" evidence="1">
    <location>
        <begin position="141"/>
        <end position="150"/>
    </location>
</feature>
<feature type="region of interest" description="Disordered" evidence="1">
    <location>
        <begin position="110"/>
        <end position="150"/>
    </location>
</feature>
<dbReference type="AlphaFoldDB" id="A0A1I7UJE1"/>
<keyword evidence="2" id="KW-1185">Reference proteome</keyword>
<evidence type="ECO:0000313" key="3">
    <source>
        <dbReference type="WBParaSite" id="Csp11.Scaffold629.g9920.t1"/>
    </source>
</evidence>
<accession>A0A1I7UJE1</accession>
<dbReference type="WBParaSite" id="Csp11.Scaffold629.g9920.t1">
    <property type="protein sequence ID" value="Csp11.Scaffold629.g9920.t1"/>
    <property type="gene ID" value="Csp11.Scaffold629.g9920"/>
</dbReference>
<evidence type="ECO:0000256" key="1">
    <source>
        <dbReference type="SAM" id="MobiDB-lite"/>
    </source>
</evidence>
<sequence length="150" mass="17153">MSGKIRTAIGLAKRRLRFALDTELDTVDSLVGEAPEDIYDAIVETVDLACTIRTERTRILELDRTWGELIKNDPQEKQQLDDYKRRLECLQIRAGDDHFGYRGYRNMESRENGFSPSSIGQSATIEEPTTSTETTMTSLPRECHESKDHE</sequence>
<dbReference type="STRING" id="1561998.A0A1I7UJE1"/>
<organism evidence="2 3">
    <name type="scientific">Caenorhabditis tropicalis</name>
    <dbReference type="NCBI Taxonomy" id="1561998"/>
    <lineage>
        <taxon>Eukaryota</taxon>
        <taxon>Metazoa</taxon>
        <taxon>Ecdysozoa</taxon>
        <taxon>Nematoda</taxon>
        <taxon>Chromadorea</taxon>
        <taxon>Rhabditida</taxon>
        <taxon>Rhabditina</taxon>
        <taxon>Rhabditomorpha</taxon>
        <taxon>Rhabditoidea</taxon>
        <taxon>Rhabditidae</taxon>
        <taxon>Peloderinae</taxon>
        <taxon>Caenorhabditis</taxon>
    </lineage>
</organism>
<feature type="compositionally biased region" description="Polar residues" evidence="1">
    <location>
        <begin position="112"/>
        <end position="121"/>
    </location>
</feature>
<protein>
    <submittedName>
        <fullName evidence="3">Rx_N domain-containing protein</fullName>
    </submittedName>
</protein>
<feature type="compositionally biased region" description="Low complexity" evidence="1">
    <location>
        <begin position="122"/>
        <end position="138"/>
    </location>
</feature>
<evidence type="ECO:0000313" key="2">
    <source>
        <dbReference type="Proteomes" id="UP000095282"/>
    </source>
</evidence>
<proteinExistence type="predicted"/>